<protein>
    <recommendedName>
        <fullName evidence="3">DUF659 domain-containing protein</fullName>
    </recommendedName>
</protein>
<evidence type="ECO:0000313" key="1">
    <source>
        <dbReference type="EMBL" id="CAF3888354.1"/>
    </source>
</evidence>
<dbReference type="EMBL" id="CAJOBF010000916">
    <property type="protein sequence ID" value="CAF3888354.1"/>
    <property type="molecule type" value="Genomic_DNA"/>
</dbReference>
<sequence>MKSHLLAIHRISEPQQTKTTSRHILSMFSQDHYSQKASQLKQQLGTAFLTGFRNKRQIHSLPRIFDIFPCFPSKIKVPFQNRFQDFLICNKIVNSKEDIPSITILSPINSNKIYDICVKRANEQLKSASPLPTITCDIRCDKYKHRSYICFTIHYLDSNLQLHKYSLKTQPFGGRHTGEAIKDRFLIVLNEFNLSSNNITVISDKGSNMRKAWKLLKIIHMSCIGHGIHNLLMVDCFPCLTDVPDLLDKVQKLINKLHYRQHELEQEFIRIHDQIKNDLFKVINKASEVLDADLVLSYDDIEDVD</sequence>
<evidence type="ECO:0008006" key="3">
    <source>
        <dbReference type="Google" id="ProtNLM"/>
    </source>
</evidence>
<proteinExistence type="predicted"/>
<dbReference type="PANTHER" id="PTHR46169">
    <property type="entry name" value="DNA REPLICATION-RELATED ELEMENT FACTOR, ISOFORM A"/>
    <property type="match status" value="1"/>
</dbReference>
<accession>A0A819GMT0</accession>
<organism evidence="1 2">
    <name type="scientific">Rotaria magnacalcarata</name>
    <dbReference type="NCBI Taxonomy" id="392030"/>
    <lineage>
        <taxon>Eukaryota</taxon>
        <taxon>Metazoa</taxon>
        <taxon>Spiralia</taxon>
        <taxon>Gnathifera</taxon>
        <taxon>Rotifera</taxon>
        <taxon>Eurotatoria</taxon>
        <taxon>Bdelloidea</taxon>
        <taxon>Philodinida</taxon>
        <taxon>Philodinidae</taxon>
        <taxon>Rotaria</taxon>
    </lineage>
</organism>
<comment type="caution">
    <text evidence="1">The sequence shown here is derived from an EMBL/GenBank/DDBJ whole genome shotgun (WGS) entry which is preliminary data.</text>
</comment>
<dbReference type="SUPFAM" id="SSF53098">
    <property type="entry name" value="Ribonuclease H-like"/>
    <property type="match status" value="1"/>
</dbReference>
<evidence type="ECO:0000313" key="2">
    <source>
        <dbReference type="Proteomes" id="UP000663842"/>
    </source>
</evidence>
<gene>
    <name evidence="1" type="ORF">UXM345_LOCUS9861</name>
</gene>
<reference evidence="1" key="1">
    <citation type="submission" date="2021-02" db="EMBL/GenBank/DDBJ databases">
        <authorList>
            <person name="Nowell W R."/>
        </authorList>
    </citation>
    <scope>NUCLEOTIDE SEQUENCE</scope>
</reference>
<dbReference type="GO" id="GO:0005634">
    <property type="term" value="C:nucleus"/>
    <property type="evidence" value="ECO:0007669"/>
    <property type="project" value="TreeGrafter"/>
</dbReference>
<dbReference type="GO" id="GO:0006357">
    <property type="term" value="P:regulation of transcription by RNA polymerase II"/>
    <property type="evidence" value="ECO:0007669"/>
    <property type="project" value="TreeGrafter"/>
</dbReference>
<name>A0A819GMT0_9BILA</name>
<dbReference type="Proteomes" id="UP000663842">
    <property type="component" value="Unassembled WGS sequence"/>
</dbReference>
<dbReference type="AlphaFoldDB" id="A0A819GMT0"/>
<dbReference type="InterPro" id="IPR012337">
    <property type="entry name" value="RNaseH-like_sf"/>
</dbReference>
<dbReference type="InterPro" id="IPR052717">
    <property type="entry name" value="Vacuolar_transposase_reg"/>
</dbReference>
<dbReference type="PANTHER" id="PTHR46169:SF29">
    <property type="entry name" value="DNA REPLICATION-RELATED ELEMENT FACTOR, ISOFORM A"/>
    <property type="match status" value="1"/>
</dbReference>